<gene>
    <name evidence="1" type="ORF">NYO99_09265</name>
</gene>
<dbReference type="EMBL" id="JAPPUY010000002">
    <property type="protein sequence ID" value="MCY4745158.1"/>
    <property type="molecule type" value="Genomic_DNA"/>
</dbReference>
<comment type="caution">
    <text evidence="1">The sequence shown here is derived from an EMBL/GenBank/DDBJ whole genome shotgun (WGS) entry which is preliminary data.</text>
</comment>
<keyword evidence="1" id="KW-0560">Oxidoreductase</keyword>
<accession>A0ACC6C9Q0</accession>
<reference evidence="1" key="1">
    <citation type="submission" date="2022-08" db="EMBL/GenBank/DDBJ databases">
        <title>Genome sequencing of Pelomonas sp. UHG3.</title>
        <authorList>
            <person name="So Y."/>
        </authorList>
    </citation>
    <scope>NUCLEOTIDE SEQUENCE</scope>
    <source>
        <strain evidence="1">UHG3</strain>
    </source>
</reference>
<sequence>MAAAAGFIGSGFPASLPCRPVQEPRVRMKHCVVIGGGVVGLTTAWALLQRGHAVTLVEQATDVAQGASRANGGQLSYRYVSPLADAGVPLKALRWLLDPDGPLRFKPEFDRAQWSWLAAFLRNCRGPVNRRATERLLALGAYSQAAFARLQQQAQLGEAVALRAPGKLVVYRQPAEFARVAARAQGGAEQALSHDDCVALEPALADTEATLAGGIFTPGEAVADCHAFCRQLHERLAAHEHFRGRLGARVDSFLMDRAGAVFGVRTPAGDVTADAVVLAAGLHSRALAATVGVRLPLYPLKGYSLTAPIGPGHRAPEVSVTDFEKKILYARIGSDLRVAAMVDLVGDDASLDAGRLASLQRSVRATFPHAADYDRATPWAGLRPATPSGAPILGASGVAGLWLNVGHGALGFTFSFATADIVAALVSGHASPLPLDGLAL</sequence>
<name>A0ACC6C9Q0_9BURK</name>
<organism evidence="1 2">
    <name type="scientific">Roseateles hydrophilus</name>
    <dbReference type="NCBI Taxonomy" id="2975054"/>
    <lineage>
        <taxon>Bacteria</taxon>
        <taxon>Pseudomonadati</taxon>
        <taxon>Pseudomonadota</taxon>
        <taxon>Betaproteobacteria</taxon>
        <taxon>Burkholderiales</taxon>
        <taxon>Sphaerotilaceae</taxon>
        <taxon>Roseateles</taxon>
    </lineage>
</organism>
<evidence type="ECO:0000313" key="2">
    <source>
        <dbReference type="Proteomes" id="UP001076464"/>
    </source>
</evidence>
<proteinExistence type="predicted"/>
<evidence type="ECO:0000313" key="1">
    <source>
        <dbReference type="EMBL" id="MCY4745158.1"/>
    </source>
</evidence>
<protein>
    <submittedName>
        <fullName evidence="1">D-amino acid dehydrogenase</fullName>
        <ecNumber evidence="1">1.4.99.-</ecNumber>
    </submittedName>
</protein>
<dbReference type="EC" id="1.4.99.-" evidence="1"/>
<keyword evidence="2" id="KW-1185">Reference proteome</keyword>
<dbReference type="Proteomes" id="UP001076464">
    <property type="component" value="Unassembled WGS sequence"/>
</dbReference>